<dbReference type="GO" id="GO:0005634">
    <property type="term" value="C:nucleus"/>
    <property type="evidence" value="ECO:0007669"/>
    <property type="project" value="UniProtKB-SubCell"/>
</dbReference>
<evidence type="ECO:0000256" key="5">
    <source>
        <dbReference type="ARBA" id="ARBA00023125"/>
    </source>
</evidence>
<keyword evidence="7" id="KW-0539">Nucleus</keyword>
<dbReference type="PROSITE" id="PS51032">
    <property type="entry name" value="AP2_ERF"/>
    <property type="match status" value="1"/>
</dbReference>
<comment type="similarity">
    <text evidence="2">Belongs to the AP2/ERF transcription factor family. RAV subfamily.</text>
</comment>
<dbReference type="SMART" id="SM00380">
    <property type="entry name" value="AP2"/>
    <property type="match status" value="1"/>
</dbReference>
<dbReference type="GO" id="GO:0003677">
    <property type="term" value="F:DNA binding"/>
    <property type="evidence" value="ECO:0007669"/>
    <property type="project" value="UniProtKB-KW"/>
</dbReference>
<dbReference type="InterPro" id="IPR044800">
    <property type="entry name" value="LEC2-like"/>
</dbReference>
<dbReference type="SUPFAM" id="SSF54171">
    <property type="entry name" value="DNA-binding domain"/>
    <property type="match status" value="1"/>
</dbReference>
<evidence type="ECO:0000256" key="1">
    <source>
        <dbReference type="ARBA" id="ARBA00004123"/>
    </source>
</evidence>
<dbReference type="SMART" id="SM01019">
    <property type="entry name" value="B3"/>
    <property type="match status" value="1"/>
</dbReference>
<feature type="domain" description="AP2/ERF" evidence="9">
    <location>
        <begin position="39"/>
        <end position="94"/>
    </location>
</feature>
<dbReference type="InterPro" id="IPR003340">
    <property type="entry name" value="B3_DNA-bd"/>
</dbReference>
<dbReference type="Gene3D" id="2.40.330.10">
    <property type="entry name" value="DNA-binding pseudobarrel domain"/>
    <property type="match status" value="1"/>
</dbReference>
<dbReference type="SUPFAM" id="SSF101936">
    <property type="entry name" value="DNA-binding pseudobarrel domain"/>
    <property type="match status" value="1"/>
</dbReference>
<dbReference type="AlphaFoldDB" id="A0A9E9C2I3"/>
<keyword evidence="5" id="KW-0238">DNA-binding</keyword>
<dbReference type="GO" id="GO:0009873">
    <property type="term" value="P:ethylene-activated signaling pathway"/>
    <property type="evidence" value="ECO:0007669"/>
    <property type="project" value="UniProtKB-KW"/>
</dbReference>
<name>A0A9E9C2I3_NOTNI</name>
<dbReference type="FunFam" id="3.30.730.10:FF:000008">
    <property type="entry name" value="AP2 domain-containing protein RAP2.8"/>
    <property type="match status" value="1"/>
</dbReference>
<protein>
    <submittedName>
        <fullName evidence="10">Transcription factor RAV1</fullName>
    </submittedName>
</protein>
<dbReference type="Gene3D" id="3.30.730.10">
    <property type="entry name" value="AP2/ERF domain"/>
    <property type="match status" value="1"/>
</dbReference>
<evidence type="ECO:0000313" key="10">
    <source>
        <dbReference type="EMBL" id="WAK86043.1"/>
    </source>
</evidence>
<dbReference type="EMBL" id="OP311515">
    <property type="protein sequence ID" value="WAK86043.1"/>
    <property type="molecule type" value="mRNA"/>
</dbReference>
<accession>A0A9E9C2I3</accession>
<dbReference type="PROSITE" id="PS50863">
    <property type="entry name" value="B3"/>
    <property type="match status" value="1"/>
</dbReference>
<evidence type="ECO:0000256" key="7">
    <source>
        <dbReference type="ARBA" id="ARBA00023242"/>
    </source>
</evidence>
<dbReference type="InterPro" id="IPR015300">
    <property type="entry name" value="DNA-bd_pseudobarrel_sf"/>
</dbReference>
<evidence type="ECO:0000256" key="6">
    <source>
        <dbReference type="ARBA" id="ARBA00023163"/>
    </source>
</evidence>
<evidence type="ECO:0000259" key="9">
    <source>
        <dbReference type="PROSITE" id="PS51032"/>
    </source>
</evidence>
<dbReference type="CDD" id="cd10017">
    <property type="entry name" value="B3_DNA"/>
    <property type="match status" value="1"/>
</dbReference>
<keyword evidence="4" id="KW-0805">Transcription regulation</keyword>
<feature type="domain" description="TF-B3" evidence="8">
    <location>
        <begin position="161"/>
        <end position="272"/>
    </location>
</feature>
<dbReference type="InterPro" id="IPR001471">
    <property type="entry name" value="AP2/ERF_dom"/>
</dbReference>
<evidence type="ECO:0000259" key="8">
    <source>
        <dbReference type="PROSITE" id="PS50863"/>
    </source>
</evidence>
<dbReference type="Pfam" id="PF02362">
    <property type="entry name" value="B3"/>
    <property type="match status" value="1"/>
</dbReference>
<dbReference type="InterPro" id="IPR036955">
    <property type="entry name" value="AP2/ERF_dom_sf"/>
</dbReference>
<dbReference type="PANTHER" id="PTHR31140:SF58">
    <property type="entry name" value="DNA-BINDING PROTEIN RAV1"/>
    <property type="match status" value="1"/>
</dbReference>
<keyword evidence="3" id="KW-0936">Ethylene signaling pathway</keyword>
<dbReference type="PANTHER" id="PTHR31140">
    <property type="entry name" value="B3 DOMAIN-CONTAINING TRANSCRIPTION FACTOR ABI3"/>
    <property type="match status" value="1"/>
</dbReference>
<organism evidence="10">
    <name type="scientific">Nothapodytes nimmoniana</name>
    <name type="common">Nothapodytes foetida</name>
    <dbReference type="NCBI Taxonomy" id="159386"/>
    <lineage>
        <taxon>Eukaryota</taxon>
        <taxon>Viridiplantae</taxon>
        <taxon>Streptophyta</taxon>
        <taxon>Embryophyta</taxon>
        <taxon>Tracheophyta</taxon>
        <taxon>Spermatophyta</taxon>
        <taxon>Magnoliopsida</taxon>
        <taxon>eudicotyledons</taxon>
        <taxon>Gunneridae</taxon>
        <taxon>Pentapetalae</taxon>
        <taxon>asterids</taxon>
        <taxon>lamiids</taxon>
        <taxon>Icacinales</taxon>
        <taxon>Icacinaceae</taxon>
        <taxon>Nothapodytes</taxon>
    </lineage>
</organism>
<evidence type="ECO:0000256" key="4">
    <source>
        <dbReference type="ARBA" id="ARBA00023015"/>
    </source>
</evidence>
<evidence type="ECO:0000256" key="2">
    <source>
        <dbReference type="ARBA" id="ARBA00009089"/>
    </source>
</evidence>
<dbReference type="GO" id="GO:0003700">
    <property type="term" value="F:DNA-binding transcription factor activity"/>
    <property type="evidence" value="ECO:0007669"/>
    <property type="project" value="InterPro"/>
</dbReference>
<evidence type="ECO:0000256" key="3">
    <source>
        <dbReference type="ARBA" id="ARBA00022745"/>
    </source>
</evidence>
<keyword evidence="6" id="KW-0804">Transcription</keyword>
<dbReference type="CDD" id="cd00018">
    <property type="entry name" value="AP2"/>
    <property type="match status" value="1"/>
</dbReference>
<sequence>MSFLSNATTNVTWEISDSNSSSLPFNNNIRQNSNISGSRFKGIVGQQNGHWGAQIYANHHRIWLGTFKSEKEAAMAYDSAAIKLRNGDSYRNFPWTNINVQEPHFQSQFSTEAVLNMIKNGSYTYKFADYLRAKFQQCGIEESHNMATLCDNKEFLCRPLFQKELTPSDVGKLNRLVIPKKFAVKYFPCISGNTQDRGSGGTVDDMQLFFFDKMMRSWKFRYCYWKSSQSYVFTRGWNRFVKEKGLKSKDTVTFSLCECRDASNQVQTFCMIDVTYSSHLESSGGIVENSDKGGEAMELKLNMVDDENKLKQEYERVRCCQNLVNIKNEMVTEEERDFLRVGATDTKNGFWLFGVQITRQGDVV</sequence>
<dbReference type="InterPro" id="IPR016177">
    <property type="entry name" value="DNA-bd_dom_sf"/>
</dbReference>
<comment type="subcellular location">
    <subcellularLocation>
        <location evidence="1">Nucleus</location>
    </subcellularLocation>
</comment>
<proteinExistence type="evidence at transcript level"/>
<reference evidence="10" key="1">
    <citation type="submission" date="2022-08" db="EMBL/GenBank/DDBJ databases">
        <title>Phylogenomics of transcriptionally active AP2/ERF and bHLH transcription factors and their promoter regions regulating camptothecin biosynthesis in Nothapodytes nimmoniana.</title>
        <authorList>
            <person name="Godbole R.C."/>
            <person name="Pable A.A."/>
            <person name="Singh S."/>
            <person name="Barvkar V.T."/>
        </authorList>
    </citation>
    <scope>NUCLEOTIDE SEQUENCE</scope>
</reference>